<evidence type="ECO:0000256" key="8">
    <source>
        <dbReference type="ARBA" id="ARBA00023136"/>
    </source>
</evidence>
<dbReference type="GO" id="GO:0009425">
    <property type="term" value="C:bacterial-type flagellum basal body"/>
    <property type="evidence" value="ECO:0007669"/>
    <property type="project" value="UniProtKB-SubCell"/>
</dbReference>
<accession>A0A518BYZ4</accession>
<dbReference type="AlphaFoldDB" id="A0A518BYZ4"/>
<evidence type="ECO:0000313" key="14">
    <source>
        <dbReference type="EMBL" id="QDU72186.1"/>
    </source>
</evidence>
<keyword evidence="14" id="KW-0966">Cell projection</keyword>
<dbReference type="GO" id="GO:0006935">
    <property type="term" value="P:chemotaxis"/>
    <property type="evidence" value="ECO:0007669"/>
    <property type="project" value="UniProtKB-KW"/>
</dbReference>
<proteinExistence type="inferred from homology"/>
<dbReference type="OrthoDB" id="9780302at2"/>
<name>A0A518BYZ4_9BACT</name>
<dbReference type="PANTHER" id="PTHR30534">
    <property type="entry name" value="FLAGELLAR MOTOR SWITCH PROTEIN FLIG"/>
    <property type="match status" value="1"/>
</dbReference>
<dbReference type="RefSeq" id="WP_145446360.1">
    <property type="nucleotide sequence ID" value="NZ_CP036280.1"/>
</dbReference>
<feature type="domain" description="Flagellar motor switch protein FliG middle" evidence="12">
    <location>
        <begin position="125"/>
        <end position="198"/>
    </location>
</feature>
<dbReference type="InterPro" id="IPR000090">
    <property type="entry name" value="Flg_Motor_Flig"/>
</dbReference>
<dbReference type="GO" id="GO:0003774">
    <property type="term" value="F:cytoskeletal motor activity"/>
    <property type="evidence" value="ECO:0007669"/>
    <property type="project" value="InterPro"/>
</dbReference>
<dbReference type="Pfam" id="PF14841">
    <property type="entry name" value="FliG_M"/>
    <property type="match status" value="1"/>
</dbReference>
<evidence type="ECO:0000256" key="4">
    <source>
        <dbReference type="ARBA" id="ARBA00021870"/>
    </source>
</evidence>
<evidence type="ECO:0000259" key="12">
    <source>
        <dbReference type="Pfam" id="PF14841"/>
    </source>
</evidence>
<evidence type="ECO:0000259" key="13">
    <source>
        <dbReference type="Pfam" id="PF14842"/>
    </source>
</evidence>
<keyword evidence="14" id="KW-0969">Cilium</keyword>
<gene>
    <name evidence="14" type="primary">fliG</name>
    <name evidence="14" type="ORF">Pan265_20490</name>
</gene>
<dbReference type="SUPFAM" id="SSF48029">
    <property type="entry name" value="FliG"/>
    <property type="match status" value="2"/>
</dbReference>
<comment type="similarity">
    <text evidence="3">Belongs to the FliG family.</text>
</comment>
<organism evidence="14 15">
    <name type="scientific">Mucisphaera calidilacus</name>
    <dbReference type="NCBI Taxonomy" id="2527982"/>
    <lineage>
        <taxon>Bacteria</taxon>
        <taxon>Pseudomonadati</taxon>
        <taxon>Planctomycetota</taxon>
        <taxon>Phycisphaerae</taxon>
        <taxon>Phycisphaerales</taxon>
        <taxon>Phycisphaeraceae</taxon>
        <taxon>Mucisphaera</taxon>
    </lineage>
</organism>
<evidence type="ECO:0000256" key="9">
    <source>
        <dbReference type="ARBA" id="ARBA00023143"/>
    </source>
</evidence>
<dbReference type="EMBL" id="CP036280">
    <property type="protein sequence ID" value="QDU72186.1"/>
    <property type="molecule type" value="Genomic_DNA"/>
</dbReference>
<evidence type="ECO:0000256" key="5">
    <source>
        <dbReference type="ARBA" id="ARBA00022475"/>
    </source>
</evidence>
<feature type="domain" description="Flagellar motor switch protein FliG N-terminal" evidence="13">
    <location>
        <begin position="13"/>
        <end position="116"/>
    </location>
</feature>
<dbReference type="KEGG" id="mcad:Pan265_20490"/>
<keyword evidence="6" id="KW-0145">Chemotaxis</keyword>
<dbReference type="GO" id="GO:0005886">
    <property type="term" value="C:plasma membrane"/>
    <property type="evidence" value="ECO:0007669"/>
    <property type="project" value="UniProtKB-SubCell"/>
</dbReference>
<protein>
    <recommendedName>
        <fullName evidence="4">Flagellar motor switch protein FliG</fullName>
    </recommendedName>
</protein>
<keyword evidence="7" id="KW-0283">Flagellar rotation</keyword>
<dbReference type="Proteomes" id="UP000320386">
    <property type="component" value="Chromosome"/>
</dbReference>
<keyword evidence="8" id="KW-0472">Membrane</keyword>
<reference evidence="14 15" key="1">
    <citation type="submission" date="2019-02" db="EMBL/GenBank/DDBJ databases">
        <title>Deep-cultivation of Planctomycetes and their phenomic and genomic characterization uncovers novel biology.</title>
        <authorList>
            <person name="Wiegand S."/>
            <person name="Jogler M."/>
            <person name="Boedeker C."/>
            <person name="Pinto D."/>
            <person name="Vollmers J."/>
            <person name="Rivas-Marin E."/>
            <person name="Kohn T."/>
            <person name="Peeters S.H."/>
            <person name="Heuer A."/>
            <person name="Rast P."/>
            <person name="Oberbeckmann S."/>
            <person name="Bunk B."/>
            <person name="Jeske O."/>
            <person name="Meyerdierks A."/>
            <person name="Storesund J.E."/>
            <person name="Kallscheuer N."/>
            <person name="Luecker S."/>
            <person name="Lage O.M."/>
            <person name="Pohl T."/>
            <person name="Merkel B.J."/>
            <person name="Hornburger P."/>
            <person name="Mueller R.-W."/>
            <person name="Bruemmer F."/>
            <person name="Labrenz M."/>
            <person name="Spormann A.M."/>
            <person name="Op den Camp H."/>
            <person name="Overmann J."/>
            <person name="Amann R."/>
            <person name="Jetten M.S.M."/>
            <person name="Mascher T."/>
            <person name="Medema M.H."/>
            <person name="Devos D.P."/>
            <person name="Kaster A.-K."/>
            <person name="Ovreas L."/>
            <person name="Rohde M."/>
            <person name="Galperin M.Y."/>
            <person name="Jogler C."/>
        </authorList>
    </citation>
    <scope>NUCLEOTIDE SEQUENCE [LARGE SCALE GENOMIC DNA]</scope>
    <source>
        <strain evidence="14 15">Pan265</strain>
    </source>
</reference>
<keyword evidence="5" id="KW-1003">Cell membrane</keyword>
<evidence type="ECO:0000256" key="3">
    <source>
        <dbReference type="ARBA" id="ARBA00010299"/>
    </source>
</evidence>
<dbReference type="Pfam" id="PF14842">
    <property type="entry name" value="FliG_N"/>
    <property type="match status" value="1"/>
</dbReference>
<dbReference type="InterPro" id="IPR023087">
    <property type="entry name" value="Flg_Motor_Flig_C"/>
</dbReference>
<evidence type="ECO:0000256" key="10">
    <source>
        <dbReference type="ARBA" id="ARBA00025598"/>
    </source>
</evidence>
<dbReference type="PIRSF" id="PIRSF003161">
    <property type="entry name" value="FliG"/>
    <property type="match status" value="1"/>
</dbReference>
<evidence type="ECO:0000259" key="11">
    <source>
        <dbReference type="Pfam" id="PF01706"/>
    </source>
</evidence>
<dbReference type="InterPro" id="IPR028263">
    <property type="entry name" value="FliG_N"/>
</dbReference>
<comment type="function">
    <text evidence="10">FliG is one of three proteins (FliG, FliN, FliM) that forms the rotor-mounted switch complex (C ring), located at the base of the basal body. This complex interacts with the CheY and CheZ chemotaxis proteins, in addition to contacting components of the motor that determine the direction of flagellar rotation.</text>
</comment>
<dbReference type="FunFam" id="1.10.220.30:FF:000001">
    <property type="entry name" value="Flagellar motor switch protein FliG"/>
    <property type="match status" value="1"/>
</dbReference>
<evidence type="ECO:0000256" key="7">
    <source>
        <dbReference type="ARBA" id="ARBA00022779"/>
    </source>
</evidence>
<dbReference type="GO" id="GO:0071973">
    <property type="term" value="P:bacterial-type flagellum-dependent cell motility"/>
    <property type="evidence" value="ECO:0007669"/>
    <property type="project" value="InterPro"/>
</dbReference>
<dbReference type="InterPro" id="IPR011002">
    <property type="entry name" value="FliG_a-hlx"/>
</dbReference>
<keyword evidence="14" id="KW-0282">Flagellum</keyword>
<evidence type="ECO:0000256" key="1">
    <source>
        <dbReference type="ARBA" id="ARBA00004117"/>
    </source>
</evidence>
<dbReference type="NCBIfam" id="TIGR00207">
    <property type="entry name" value="fliG"/>
    <property type="match status" value="1"/>
</dbReference>
<dbReference type="PANTHER" id="PTHR30534:SF0">
    <property type="entry name" value="FLAGELLAR MOTOR SWITCH PROTEIN FLIG"/>
    <property type="match status" value="1"/>
</dbReference>
<dbReference type="Gene3D" id="1.10.220.30">
    <property type="match status" value="3"/>
</dbReference>
<keyword evidence="15" id="KW-1185">Reference proteome</keyword>
<evidence type="ECO:0000313" key="15">
    <source>
        <dbReference type="Proteomes" id="UP000320386"/>
    </source>
</evidence>
<dbReference type="PRINTS" id="PR00954">
    <property type="entry name" value="FLGMOTORFLIG"/>
</dbReference>
<feature type="domain" description="Flagellar motor switch protein FliG C-terminal" evidence="11">
    <location>
        <begin position="227"/>
        <end position="333"/>
    </location>
</feature>
<evidence type="ECO:0000256" key="6">
    <source>
        <dbReference type="ARBA" id="ARBA00022500"/>
    </source>
</evidence>
<comment type="subcellular location">
    <subcellularLocation>
        <location evidence="1">Bacterial flagellum basal body</location>
    </subcellularLocation>
    <subcellularLocation>
        <location evidence="2">Cell membrane</location>
        <topology evidence="2">Peripheral membrane protein</topology>
        <orientation evidence="2">Cytoplasmic side</orientation>
    </subcellularLocation>
</comment>
<keyword evidence="9" id="KW-0975">Bacterial flagellum</keyword>
<dbReference type="InterPro" id="IPR032779">
    <property type="entry name" value="FliG_M"/>
</dbReference>
<sequence length="344" mass="38067">MPAPAPQIEPLTEMDGLRKAAILLLALDEEASAIMLSQLSPKGVEEVTRELASIGDIPADVRDGVLREFYDIAVANTWAREGGLDYARKLLQKSLSPEDANRIIQQISQQVRKTPFAFLQKAESTNLLTFIQDEHPQTIALIVSHLHFSKASEILAGLPTAKQIEVVKRVANMEQTNPEVIHEVERGLEARLANLLNQSFAKIGGVDTVAEMLNLVDRTTEKGIMEGLEAEDPDLVEEIRRLMFVFEDILHVDDKGIQSVLKEVDNDELALSLRTASDDLKDKIFGNMSARAAALIKEDMEYMGPVRITDVEAAQQRIVDIVRRLEDAGEIIISGRGGDKDLIV</sequence>
<evidence type="ECO:0000256" key="2">
    <source>
        <dbReference type="ARBA" id="ARBA00004413"/>
    </source>
</evidence>
<dbReference type="Pfam" id="PF01706">
    <property type="entry name" value="FliG_C"/>
    <property type="match status" value="1"/>
</dbReference>